<evidence type="ECO:0000313" key="13">
    <source>
        <dbReference type="EMBL" id="EOA92247.1"/>
    </source>
</evidence>
<feature type="active site" evidence="10">
    <location>
        <position position="190"/>
    </location>
</feature>
<dbReference type="InterPro" id="IPR012334">
    <property type="entry name" value="Pectin_lyas_fold"/>
</dbReference>
<dbReference type="Gene3D" id="2.160.20.10">
    <property type="entry name" value="Single-stranded right-handed beta-helix, Pectin lyase-like"/>
    <property type="match status" value="1"/>
</dbReference>
<dbReference type="InterPro" id="IPR000070">
    <property type="entry name" value="Pectinesterase_cat"/>
</dbReference>
<dbReference type="STRING" id="671987.R0KX17"/>
<feature type="chain" id="PRO_5005145279" description="Pectinesterase" evidence="11">
    <location>
        <begin position="21"/>
        <end position="333"/>
    </location>
</feature>
<dbReference type="InterPro" id="IPR011050">
    <property type="entry name" value="Pectin_lyase_fold/virulence"/>
</dbReference>
<dbReference type="OrthoDB" id="2019149at2759"/>
<keyword evidence="7 11" id="KW-0378">Hydrolase</keyword>
<dbReference type="Pfam" id="PF01095">
    <property type="entry name" value="Pectinesterase"/>
    <property type="match status" value="1"/>
</dbReference>
<evidence type="ECO:0000256" key="5">
    <source>
        <dbReference type="ARBA" id="ARBA00022525"/>
    </source>
</evidence>
<dbReference type="SUPFAM" id="SSF51126">
    <property type="entry name" value="Pectin lyase-like"/>
    <property type="match status" value="1"/>
</dbReference>
<dbReference type="FunFam" id="2.160.20.10:FF:000014">
    <property type="entry name" value="Pectinesterase"/>
    <property type="match status" value="1"/>
</dbReference>
<dbReference type="HOGENOM" id="CLU_012243_1_0_1"/>
<evidence type="ECO:0000256" key="11">
    <source>
        <dbReference type="RuleBase" id="RU000589"/>
    </source>
</evidence>
<dbReference type="GeneID" id="19401069"/>
<comment type="function">
    <text evidence="11">Involved in maceration and soft-rotting of plant tissue.</text>
</comment>
<comment type="subcellular location">
    <subcellularLocation>
        <location evidence="1 11">Secreted</location>
    </subcellularLocation>
</comment>
<evidence type="ECO:0000256" key="7">
    <source>
        <dbReference type="ARBA" id="ARBA00022801"/>
    </source>
</evidence>
<comment type="catalytic activity">
    <reaction evidence="9 11">
        <text>[(1-&gt;4)-alpha-D-galacturonosyl methyl ester](n) + n H2O = [(1-&gt;4)-alpha-D-galacturonosyl](n) + n methanol + n H(+)</text>
        <dbReference type="Rhea" id="RHEA:22380"/>
        <dbReference type="Rhea" id="RHEA-COMP:14570"/>
        <dbReference type="Rhea" id="RHEA-COMP:14573"/>
        <dbReference type="ChEBI" id="CHEBI:15377"/>
        <dbReference type="ChEBI" id="CHEBI:15378"/>
        <dbReference type="ChEBI" id="CHEBI:17790"/>
        <dbReference type="ChEBI" id="CHEBI:140522"/>
        <dbReference type="ChEBI" id="CHEBI:140523"/>
        <dbReference type="EC" id="3.1.1.11"/>
    </reaction>
</comment>
<evidence type="ECO:0000259" key="12">
    <source>
        <dbReference type="Pfam" id="PF01095"/>
    </source>
</evidence>
<keyword evidence="14" id="KW-1185">Reference proteome</keyword>
<comment type="similarity">
    <text evidence="3">Belongs to the pectinesterase family.</text>
</comment>
<evidence type="ECO:0000256" key="3">
    <source>
        <dbReference type="ARBA" id="ARBA00008891"/>
    </source>
</evidence>
<evidence type="ECO:0000256" key="2">
    <source>
        <dbReference type="ARBA" id="ARBA00005184"/>
    </source>
</evidence>
<dbReference type="EMBL" id="KB908481">
    <property type="protein sequence ID" value="EOA92247.1"/>
    <property type="molecule type" value="Genomic_DNA"/>
</dbReference>
<comment type="pathway">
    <text evidence="2 11">Glycan metabolism; pectin degradation; 2-dehydro-3-deoxy-D-gluconate from pectin: step 1/5.</text>
</comment>
<evidence type="ECO:0000256" key="10">
    <source>
        <dbReference type="PROSITE-ProRule" id="PRU10040"/>
    </source>
</evidence>
<keyword evidence="11" id="KW-0961">Cell wall biogenesis/degradation</keyword>
<evidence type="ECO:0000256" key="4">
    <source>
        <dbReference type="ARBA" id="ARBA00013229"/>
    </source>
</evidence>
<dbReference type="EC" id="3.1.1.11" evidence="4 11"/>
<keyword evidence="8 11" id="KW-0063">Aspartyl esterase</keyword>
<protein>
    <recommendedName>
        <fullName evidence="4 11">Pectinesterase</fullName>
        <ecNumber evidence="4 11">3.1.1.11</ecNumber>
    </recommendedName>
</protein>
<dbReference type="InterPro" id="IPR033131">
    <property type="entry name" value="Pectinesterase_Asp_AS"/>
</dbReference>
<dbReference type="PANTHER" id="PTHR31321:SF57">
    <property type="entry name" value="PECTINESTERASE 53-RELATED"/>
    <property type="match status" value="1"/>
</dbReference>
<evidence type="ECO:0000256" key="1">
    <source>
        <dbReference type="ARBA" id="ARBA00004613"/>
    </source>
</evidence>
<feature type="domain" description="Pectinesterase catalytic" evidence="12">
    <location>
        <begin position="42"/>
        <end position="309"/>
    </location>
</feature>
<accession>R0KX17</accession>
<dbReference type="PANTHER" id="PTHR31321">
    <property type="entry name" value="ACYL-COA THIOESTER HYDROLASE YBHC-RELATED"/>
    <property type="match status" value="1"/>
</dbReference>
<reference evidence="13 14" key="1">
    <citation type="journal article" date="2012" name="PLoS Pathog.">
        <title>Diverse lifestyles and strategies of plant pathogenesis encoded in the genomes of eighteen Dothideomycetes fungi.</title>
        <authorList>
            <person name="Ohm R.A."/>
            <person name="Feau N."/>
            <person name="Henrissat B."/>
            <person name="Schoch C.L."/>
            <person name="Horwitz B.A."/>
            <person name="Barry K.W."/>
            <person name="Condon B.J."/>
            <person name="Copeland A.C."/>
            <person name="Dhillon B."/>
            <person name="Glaser F."/>
            <person name="Hesse C.N."/>
            <person name="Kosti I."/>
            <person name="LaButti K."/>
            <person name="Lindquist E.A."/>
            <person name="Lucas S."/>
            <person name="Salamov A.A."/>
            <person name="Bradshaw R.E."/>
            <person name="Ciuffetti L."/>
            <person name="Hamelin R.C."/>
            <person name="Kema G.H.J."/>
            <person name="Lawrence C."/>
            <person name="Scott J.A."/>
            <person name="Spatafora J.W."/>
            <person name="Turgeon B.G."/>
            <person name="de Wit P.J.G.M."/>
            <person name="Zhong S."/>
            <person name="Goodwin S.B."/>
            <person name="Grigoriev I.V."/>
        </authorList>
    </citation>
    <scope>NUCLEOTIDE SEQUENCE [LARGE SCALE GENOMIC DNA]</scope>
    <source>
        <strain evidence="14">28A</strain>
    </source>
</reference>
<name>R0KX17_EXST2</name>
<dbReference type="GO" id="GO:0045490">
    <property type="term" value="P:pectin catabolic process"/>
    <property type="evidence" value="ECO:0007669"/>
    <property type="project" value="UniProtKB-UniRule"/>
</dbReference>
<organism evidence="13 14">
    <name type="scientific">Exserohilum turcicum (strain 28A)</name>
    <name type="common">Northern leaf blight fungus</name>
    <name type="synonym">Setosphaeria turcica</name>
    <dbReference type="NCBI Taxonomy" id="671987"/>
    <lineage>
        <taxon>Eukaryota</taxon>
        <taxon>Fungi</taxon>
        <taxon>Dikarya</taxon>
        <taxon>Ascomycota</taxon>
        <taxon>Pezizomycotina</taxon>
        <taxon>Dothideomycetes</taxon>
        <taxon>Pleosporomycetidae</taxon>
        <taxon>Pleosporales</taxon>
        <taxon>Pleosporineae</taxon>
        <taxon>Pleosporaceae</taxon>
        <taxon>Exserohilum</taxon>
    </lineage>
</organism>
<evidence type="ECO:0000256" key="6">
    <source>
        <dbReference type="ARBA" id="ARBA00022729"/>
    </source>
</evidence>
<dbReference type="AlphaFoldDB" id="R0KX17"/>
<evidence type="ECO:0000256" key="9">
    <source>
        <dbReference type="ARBA" id="ARBA00047928"/>
    </source>
</evidence>
<dbReference type="RefSeq" id="XP_008021122.1">
    <property type="nucleotide sequence ID" value="XM_008022931.1"/>
</dbReference>
<dbReference type="GO" id="GO:0005576">
    <property type="term" value="C:extracellular region"/>
    <property type="evidence" value="ECO:0007669"/>
    <property type="project" value="UniProtKB-SubCell"/>
</dbReference>
<dbReference type="UniPathway" id="UPA00545">
    <property type="reaction ID" value="UER00823"/>
</dbReference>
<proteinExistence type="inferred from homology"/>
<gene>
    <name evidence="13" type="ORF">SETTUDRAFT_170878</name>
</gene>
<dbReference type="eggNOG" id="ENOG502QSQ4">
    <property type="taxonomic scope" value="Eukaryota"/>
</dbReference>
<dbReference type="GO" id="GO:0030599">
    <property type="term" value="F:pectinesterase activity"/>
    <property type="evidence" value="ECO:0007669"/>
    <property type="project" value="UniProtKB-UniRule"/>
</dbReference>
<dbReference type="Proteomes" id="UP000016935">
    <property type="component" value="Unassembled WGS sequence"/>
</dbReference>
<keyword evidence="6 11" id="KW-0732">Signal</keyword>
<evidence type="ECO:0000256" key="8">
    <source>
        <dbReference type="ARBA" id="ARBA00023085"/>
    </source>
</evidence>
<sequence>MKLHISLPAILVSILGLVAADKTVRTSPDRGALVVDASGAYTNSYRTISAAVAALRDTTDAQKIFIFPGTYTEQVYIDKHKGPITIQGYTPDARDYKNNKVTLTYNLSRLTPGLANNDLTATLRLWTQNIKIYNLNVANTAGKGAQALALSAQKTDQGFYGCKFTGYQDTIYANQGRQIYAKSYVDGAVDFIFGLWAVAWFHKVDIVTTDVGFITANGRASADGPSFYVFNQVSVTGTSGPGSTVLGRPWRPYSRVMFQNSYLGDVVKPTGWEKWDSVQSLDNIAYQEYKNSGPGAGTSNRVPWSSQASAAIKASDLFGSKYEKESWVDMDYL</sequence>
<dbReference type="GO" id="GO:0042545">
    <property type="term" value="P:cell wall modification"/>
    <property type="evidence" value="ECO:0007669"/>
    <property type="project" value="UniProtKB-UniRule"/>
</dbReference>
<evidence type="ECO:0000313" key="14">
    <source>
        <dbReference type="Proteomes" id="UP000016935"/>
    </source>
</evidence>
<reference evidence="13 14" key="2">
    <citation type="journal article" date="2013" name="PLoS Genet.">
        <title>Comparative genome structure, secondary metabolite, and effector coding capacity across Cochliobolus pathogens.</title>
        <authorList>
            <person name="Condon B.J."/>
            <person name="Leng Y."/>
            <person name="Wu D."/>
            <person name="Bushley K.E."/>
            <person name="Ohm R.A."/>
            <person name="Otillar R."/>
            <person name="Martin J."/>
            <person name="Schackwitz W."/>
            <person name="Grimwood J."/>
            <person name="MohdZainudin N."/>
            <person name="Xue C."/>
            <person name="Wang R."/>
            <person name="Manning V.A."/>
            <person name="Dhillon B."/>
            <person name="Tu Z.J."/>
            <person name="Steffenson B.J."/>
            <person name="Salamov A."/>
            <person name="Sun H."/>
            <person name="Lowry S."/>
            <person name="LaButti K."/>
            <person name="Han J."/>
            <person name="Copeland A."/>
            <person name="Lindquist E."/>
            <person name="Barry K."/>
            <person name="Schmutz J."/>
            <person name="Baker S.E."/>
            <person name="Ciuffetti L.M."/>
            <person name="Grigoriev I.V."/>
            <person name="Zhong S."/>
            <person name="Turgeon B.G."/>
        </authorList>
    </citation>
    <scope>NUCLEOTIDE SEQUENCE [LARGE SCALE GENOMIC DNA]</scope>
    <source>
        <strain evidence="14">28A</strain>
    </source>
</reference>
<feature type="signal peptide" evidence="11">
    <location>
        <begin position="1"/>
        <end position="20"/>
    </location>
</feature>
<keyword evidence="5 11" id="KW-0964">Secreted</keyword>
<dbReference type="PROSITE" id="PS00503">
    <property type="entry name" value="PECTINESTERASE_2"/>
    <property type="match status" value="1"/>
</dbReference>